<evidence type="ECO:0008006" key="4">
    <source>
        <dbReference type="Google" id="ProtNLM"/>
    </source>
</evidence>
<dbReference type="InterPro" id="IPR029052">
    <property type="entry name" value="Metallo-depent_PP-like"/>
</dbReference>
<dbReference type="Proteomes" id="UP001190700">
    <property type="component" value="Unassembled WGS sequence"/>
</dbReference>
<dbReference type="AlphaFoldDB" id="A0AAE0KTE9"/>
<dbReference type="PANTHER" id="PTHR11575:SF24">
    <property type="entry name" value="5'-NUCLEOTIDASE"/>
    <property type="match status" value="1"/>
</dbReference>
<keyword evidence="1" id="KW-0732">Signal</keyword>
<evidence type="ECO:0000313" key="3">
    <source>
        <dbReference type="Proteomes" id="UP001190700"/>
    </source>
</evidence>
<evidence type="ECO:0000256" key="1">
    <source>
        <dbReference type="SAM" id="SignalP"/>
    </source>
</evidence>
<sequence>MAREDQHIFKRFLANTALTLFLLFLQDIQLARAIEVNLSDCTEFHLVIGSQTLAPAELGCGQTHCLITTPLENRNSTGGGNFTLNVTVHSAVDEYRGTRAVRASVWEYGNSTLGALKAETDGEGSLGFFVSTQLESVSWEGFYLNLSLTGMYCPAGYKVEVAVVPIDAFKLTFLHIGGVRSRMMPINVNNDQMCDSETYNDDYCIGGVDRRSGFIKSVIEEEENVVTLDAGNQVYGTVYFSRYNGRADAELELNPIPFDVYVPSYSEFFEGIEQFYTLLFYLHHQVDVVLSNVDWSNSILAETALKRYVVKQIGQRQVGFLGYVDDSDWVELTPSLDTEKFVINPSGQGTPYELRQSYNALMEEYPFCNIIVLMGGLDSYEQGIIELLESDDNYIDVYLATQVQDFKTGMVENYQIYYNGRGDPAVVLSLSDIIEQSEP</sequence>
<comment type="caution">
    <text evidence="2">The sequence shown here is derived from an EMBL/GenBank/DDBJ whole genome shotgun (WGS) entry which is preliminary data.</text>
</comment>
<evidence type="ECO:0000313" key="2">
    <source>
        <dbReference type="EMBL" id="KAK3259850.1"/>
    </source>
</evidence>
<organism evidence="2 3">
    <name type="scientific">Cymbomonas tetramitiformis</name>
    <dbReference type="NCBI Taxonomy" id="36881"/>
    <lineage>
        <taxon>Eukaryota</taxon>
        <taxon>Viridiplantae</taxon>
        <taxon>Chlorophyta</taxon>
        <taxon>Pyramimonadophyceae</taxon>
        <taxon>Pyramimonadales</taxon>
        <taxon>Pyramimonadaceae</taxon>
        <taxon>Cymbomonas</taxon>
    </lineage>
</organism>
<keyword evidence="3" id="KW-1185">Reference proteome</keyword>
<dbReference type="GO" id="GO:0016787">
    <property type="term" value="F:hydrolase activity"/>
    <property type="evidence" value="ECO:0007669"/>
    <property type="project" value="InterPro"/>
</dbReference>
<dbReference type="PANTHER" id="PTHR11575">
    <property type="entry name" value="5'-NUCLEOTIDASE-RELATED"/>
    <property type="match status" value="1"/>
</dbReference>
<dbReference type="GO" id="GO:0009166">
    <property type="term" value="P:nucleotide catabolic process"/>
    <property type="evidence" value="ECO:0007669"/>
    <property type="project" value="InterPro"/>
</dbReference>
<dbReference type="InterPro" id="IPR006179">
    <property type="entry name" value="5_nucleotidase/apyrase"/>
</dbReference>
<dbReference type="EMBL" id="LGRX02018429">
    <property type="protein sequence ID" value="KAK3259850.1"/>
    <property type="molecule type" value="Genomic_DNA"/>
</dbReference>
<feature type="signal peptide" evidence="1">
    <location>
        <begin position="1"/>
        <end position="33"/>
    </location>
</feature>
<accession>A0AAE0KTE9</accession>
<dbReference type="Gene3D" id="3.60.21.10">
    <property type="match status" value="1"/>
</dbReference>
<reference evidence="2 3" key="1">
    <citation type="journal article" date="2015" name="Genome Biol. Evol.">
        <title>Comparative Genomics of a Bacterivorous Green Alga Reveals Evolutionary Causalities and Consequences of Phago-Mixotrophic Mode of Nutrition.</title>
        <authorList>
            <person name="Burns J.A."/>
            <person name="Paasch A."/>
            <person name="Narechania A."/>
            <person name="Kim E."/>
        </authorList>
    </citation>
    <scope>NUCLEOTIDE SEQUENCE [LARGE SCALE GENOMIC DNA]</scope>
    <source>
        <strain evidence="2 3">PLY_AMNH</strain>
    </source>
</reference>
<dbReference type="SUPFAM" id="SSF56300">
    <property type="entry name" value="Metallo-dependent phosphatases"/>
    <property type="match status" value="1"/>
</dbReference>
<gene>
    <name evidence="2" type="ORF">CYMTET_31169</name>
</gene>
<proteinExistence type="predicted"/>
<name>A0AAE0KTE9_9CHLO</name>
<protein>
    <recommendedName>
        <fullName evidence="4">Gingipain domain-containing protein</fullName>
    </recommendedName>
</protein>
<feature type="chain" id="PRO_5042223785" description="Gingipain domain-containing protein" evidence="1">
    <location>
        <begin position="34"/>
        <end position="439"/>
    </location>
</feature>